<proteinExistence type="inferred from homology"/>
<gene>
    <name evidence="11" type="ORF">Scep_030048</name>
</gene>
<keyword evidence="5 10" id="KW-1133">Transmembrane helix</keyword>
<evidence type="ECO:0008006" key="13">
    <source>
        <dbReference type="Google" id="ProtNLM"/>
    </source>
</evidence>
<evidence type="ECO:0000313" key="11">
    <source>
        <dbReference type="EMBL" id="KAK9083577.1"/>
    </source>
</evidence>
<dbReference type="GO" id="GO:0043953">
    <property type="term" value="P:protein transport by the Tat complex"/>
    <property type="evidence" value="ECO:0007669"/>
    <property type="project" value="InterPro"/>
</dbReference>
<organism evidence="11 12">
    <name type="scientific">Stephania cephalantha</name>
    <dbReference type="NCBI Taxonomy" id="152367"/>
    <lineage>
        <taxon>Eukaryota</taxon>
        <taxon>Viridiplantae</taxon>
        <taxon>Streptophyta</taxon>
        <taxon>Embryophyta</taxon>
        <taxon>Tracheophyta</taxon>
        <taxon>Spermatophyta</taxon>
        <taxon>Magnoliopsida</taxon>
        <taxon>Ranunculales</taxon>
        <taxon>Menispermaceae</taxon>
        <taxon>Menispermoideae</taxon>
        <taxon>Cissampelideae</taxon>
        <taxon>Stephania</taxon>
    </lineage>
</organism>
<keyword evidence="12" id="KW-1185">Reference proteome</keyword>
<evidence type="ECO:0000256" key="5">
    <source>
        <dbReference type="ARBA" id="ARBA00022989"/>
    </source>
</evidence>
<feature type="transmembrane region" description="Helical" evidence="10">
    <location>
        <begin position="107"/>
        <end position="129"/>
    </location>
</feature>
<dbReference type="Proteomes" id="UP001419268">
    <property type="component" value="Unassembled WGS sequence"/>
</dbReference>
<dbReference type="NCBIfam" id="TIGR01411">
    <property type="entry name" value="tatAE"/>
    <property type="match status" value="1"/>
</dbReference>
<sequence length="184" mass="19892">MEISATLLLPPIPRPTPSSSPSTLSFSSSAFFNNGRSHLLKKHSINSRAAAAAVSTQRGFDCRCLFGLGMPELVVIAGVVALVFGPKKLPEVGRSIGKTVKSFQQEVGFSIFTGIANFLNWLLPFFSCIGRRQVFSKAWARTNKILSTQSNMVIVFNPEWPNTMIEMKNGGWAAAVRAGNGGET</sequence>
<dbReference type="PRINTS" id="PR01506">
    <property type="entry name" value="TATBPROTEIN"/>
</dbReference>
<dbReference type="AlphaFoldDB" id="A0AAP0HG63"/>
<protein>
    <recommendedName>
        <fullName evidence="13">Sec-independent protein translocase protein TatA</fullName>
    </recommendedName>
</protein>
<dbReference type="InterPro" id="IPR003369">
    <property type="entry name" value="TatA/B/E"/>
</dbReference>
<comment type="caution">
    <text evidence="11">The sequence shown here is derived from an EMBL/GenBank/DDBJ whole genome shotgun (WGS) entry which is preliminary data.</text>
</comment>
<reference evidence="11 12" key="1">
    <citation type="submission" date="2024-01" db="EMBL/GenBank/DDBJ databases">
        <title>Genome assemblies of Stephania.</title>
        <authorList>
            <person name="Yang L."/>
        </authorList>
    </citation>
    <scope>NUCLEOTIDE SEQUENCE [LARGE SCALE GENOMIC DNA]</scope>
    <source>
        <strain evidence="11">JXDWG</strain>
        <tissue evidence="11">Leaf</tissue>
    </source>
</reference>
<accession>A0AAP0HG63</accession>
<dbReference type="HAMAP" id="MF_00236">
    <property type="entry name" value="TatA_E"/>
    <property type="match status" value="1"/>
</dbReference>
<keyword evidence="7 10" id="KW-0472">Membrane</keyword>
<name>A0AAP0HG63_9MAGN</name>
<feature type="region of interest" description="Disordered" evidence="9">
    <location>
        <begin position="1"/>
        <end position="21"/>
    </location>
</feature>
<feature type="transmembrane region" description="Helical" evidence="10">
    <location>
        <begin position="65"/>
        <end position="85"/>
    </location>
</feature>
<evidence type="ECO:0000256" key="2">
    <source>
        <dbReference type="ARBA" id="ARBA00022448"/>
    </source>
</evidence>
<comment type="function">
    <text evidence="8">Part of the twin-arginine translocation (Tat) system that transports large folded proteins containing a characteristic twin-arginine motif in their signal peptide across the thylakoid membrane. Involved in delta pH-dependent protein transport required for chloroplast development, especially thylakoid membrane formation. TATC and TATB mediate precursor recognition, whereas TATA facilitates translocation.</text>
</comment>
<keyword evidence="2" id="KW-0813">Transport</keyword>
<evidence type="ECO:0000256" key="7">
    <source>
        <dbReference type="ARBA" id="ARBA00023136"/>
    </source>
</evidence>
<evidence type="ECO:0000256" key="4">
    <source>
        <dbReference type="ARBA" id="ARBA00022927"/>
    </source>
</evidence>
<evidence type="ECO:0000256" key="8">
    <source>
        <dbReference type="ARBA" id="ARBA00025340"/>
    </source>
</evidence>
<dbReference type="GO" id="GO:0009535">
    <property type="term" value="C:chloroplast thylakoid membrane"/>
    <property type="evidence" value="ECO:0007669"/>
    <property type="project" value="UniProtKB-SubCell"/>
</dbReference>
<comment type="subcellular location">
    <subcellularLocation>
        <location evidence="1">Plastid</location>
        <location evidence="1">Chloroplast thylakoid membrane</location>
        <topology evidence="1">Single-pass membrane protein</topology>
    </subcellularLocation>
</comment>
<dbReference type="InterPro" id="IPR006312">
    <property type="entry name" value="TatA/E"/>
</dbReference>
<evidence type="ECO:0000256" key="10">
    <source>
        <dbReference type="SAM" id="Phobius"/>
    </source>
</evidence>
<dbReference type="Gene3D" id="1.20.5.3310">
    <property type="match status" value="1"/>
</dbReference>
<dbReference type="Pfam" id="PF02416">
    <property type="entry name" value="TatA_B_E"/>
    <property type="match status" value="1"/>
</dbReference>
<keyword evidence="6" id="KW-0811">Translocation</keyword>
<evidence type="ECO:0000256" key="1">
    <source>
        <dbReference type="ARBA" id="ARBA00004581"/>
    </source>
</evidence>
<keyword evidence="4" id="KW-0653">Protein transport</keyword>
<dbReference type="PANTHER" id="PTHR33162:SF1">
    <property type="entry name" value="SEC-INDEPENDENT PROTEIN TRANSLOCASE PROTEIN TATA, CHLOROPLASTIC"/>
    <property type="match status" value="1"/>
</dbReference>
<evidence type="ECO:0000256" key="3">
    <source>
        <dbReference type="ARBA" id="ARBA00022692"/>
    </source>
</evidence>
<evidence type="ECO:0000256" key="6">
    <source>
        <dbReference type="ARBA" id="ARBA00023010"/>
    </source>
</evidence>
<keyword evidence="3 10" id="KW-0812">Transmembrane</keyword>
<dbReference type="EMBL" id="JBBNAG010000013">
    <property type="protein sequence ID" value="KAK9083577.1"/>
    <property type="molecule type" value="Genomic_DNA"/>
</dbReference>
<evidence type="ECO:0000256" key="9">
    <source>
        <dbReference type="SAM" id="MobiDB-lite"/>
    </source>
</evidence>
<dbReference type="GO" id="GO:0006886">
    <property type="term" value="P:intracellular protein transport"/>
    <property type="evidence" value="ECO:0007669"/>
    <property type="project" value="UniProtKB-ARBA"/>
</dbReference>
<evidence type="ECO:0000313" key="12">
    <source>
        <dbReference type="Proteomes" id="UP001419268"/>
    </source>
</evidence>
<dbReference type="PANTHER" id="PTHR33162">
    <property type="entry name" value="SEC-INDEPENDENT PROTEIN TRANSLOCASE PROTEIN TATA, CHLOROPLASTIC"/>
    <property type="match status" value="1"/>
</dbReference>